<dbReference type="PANTHER" id="PTHR34800">
    <property type="entry name" value="TETRAPYRROLE-BINDING PROTEIN, CHLOROPLASTIC"/>
    <property type="match status" value="1"/>
</dbReference>
<dbReference type="Proteomes" id="UP001301728">
    <property type="component" value="Unassembled WGS sequence"/>
</dbReference>
<dbReference type="PANTHER" id="PTHR34800:SF1">
    <property type="entry name" value="TETRAPYRROLE-BINDING PROTEIN, CHLOROPLASTIC"/>
    <property type="match status" value="1"/>
</dbReference>
<evidence type="ECO:0000259" key="1">
    <source>
        <dbReference type="Pfam" id="PF05419"/>
    </source>
</evidence>
<dbReference type="EMBL" id="JAYGHT010000003">
    <property type="protein sequence ID" value="MEA5517659.1"/>
    <property type="molecule type" value="Genomic_DNA"/>
</dbReference>
<protein>
    <submittedName>
        <fullName evidence="2">GUN4 domain-containing protein</fullName>
    </submittedName>
</protein>
<reference evidence="2 3" key="1">
    <citation type="submission" date="2023-12" db="EMBL/GenBank/DDBJ databases">
        <title>Baltic Sea Cyanobacteria.</title>
        <authorList>
            <person name="Delbaje E."/>
            <person name="Fewer D.P."/>
            <person name="Shishido T.K."/>
        </authorList>
    </citation>
    <scope>NUCLEOTIDE SEQUENCE [LARGE SCALE GENOMIC DNA]</scope>
    <source>
        <strain evidence="2 3">CCNP 1315</strain>
    </source>
</reference>
<dbReference type="InterPro" id="IPR037215">
    <property type="entry name" value="GUN4-like_sf"/>
</dbReference>
<evidence type="ECO:0000313" key="2">
    <source>
        <dbReference type="EMBL" id="MEA5517659.1"/>
    </source>
</evidence>
<dbReference type="CDD" id="cd16383">
    <property type="entry name" value="GUN4"/>
    <property type="match status" value="1"/>
</dbReference>
<dbReference type="Gene3D" id="1.10.10.1770">
    <property type="entry name" value="Gun4-like"/>
    <property type="match status" value="1"/>
</dbReference>
<keyword evidence="3" id="KW-1185">Reference proteome</keyword>
<dbReference type="SUPFAM" id="SSF140869">
    <property type="entry name" value="GUN4-like"/>
    <property type="match status" value="1"/>
</dbReference>
<gene>
    <name evidence="2" type="ORF">VB854_01720</name>
</gene>
<dbReference type="RefSeq" id="WP_049558006.1">
    <property type="nucleotide sequence ID" value="NZ_JAYGHT010000003.1"/>
</dbReference>
<comment type="caution">
    <text evidence="2">The sequence shown here is derived from an EMBL/GenBank/DDBJ whole genome shotgun (WGS) entry which is preliminary data.</text>
</comment>
<dbReference type="InterPro" id="IPR008629">
    <property type="entry name" value="GUN4-like"/>
</dbReference>
<accession>A0ABU5TRZ8</accession>
<feature type="domain" description="GUN4-like" evidence="1">
    <location>
        <begin position="65"/>
        <end position="202"/>
    </location>
</feature>
<dbReference type="Gene3D" id="1.25.40.620">
    <property type="match status" value="1"/>
</dbReference>
<proteinExistence type="predicted"/>
<evidence type="ECO:0000313" key="3">
    <source>
        <dbReference type="Proteomes" id="UP001301728"/>
    </source>
</evidence>
<sequence length="247" mass="29466">MSKLLNISLISGVVTLSLCLTLLYADFNRVNRIKQSKDSQNNLSATESQHQEIEDELVYDEDTVNKLYKDLEYWLKRENWKIADLITGEILLHILNRTEQGWFDIELQQQIPCKEFNKIDKLWLKYSKKRFGFTVQRQVFLKYNESLEGYNEEELKFKDWTTGHKQFATDVGWLKDEKWLKYSELAWNNLEEAPKGHLPIAARFCSFGQKPIMCWGIRTGLRFSLLSRECFIPPEKNSWMKRFWNFD</sequence>
<dbReference type="Pfam" id="PF05419">
    <property type="entry name" value="GUN4"/>
    <property type="match status" value="1"/>
</dbReference>
<organism evidence="2 3">
    <name type="scientific">Limnoraphis robusta CCNP1315</name>
    <dbReference type="NCBI Taxonomy" id="3110306"/>
    <lineage>
        <taxon>Bacteria</taxon>
        <taxon>Bacillati</taxon>
        <taxon>Cyanobacteriota</taxon>
        <taxon>Cyanophyceae</taxon>
        <taxon>Oscillatoriophycideae</taxon>
        <taxon>Oscillatoriales</taxon>
        <taxon>Sirenicapillariaceae</taxon>
        <taxon>Limnoraphis</taxon>
    </lineage>
</organism>
<name>A0ABU5TRZ8_9CYAN</name>